<dbReference type="PANTHER" id="PTHR30203">
    <property type="entry name" value="OUTER MEMBRANE CATION EFFLUX PROTEIN"/>
    <property type="match status" value="1"/>
</dbReference>
<evidence type="ECO:0000313" key="3">
    <source>
        <dbReference type="EMBL" id="RJG27912.1"/>
    </source>
</evidence>
<keyword evidence="2" id="KW-0732">Signal</keyword>
<dbReference type="RefSeq" id="WP_119808917.1">
    <property type="nucleotide sequence ID" value="NZ_QYUP01000003.1"/>
</dbReference>
<feature type="chain" id="PRO_5019054849" evidence="2">
    <location>
        <begin position="17"/>
        <end position="472"/>
    </location>
</feature>
<evidence type="ECO:0000256" key="1">
    <source>
        <dbReference type="SAM" id="MobiDB-lite"/>
    </source>
</evidence>
<dbReference type="Proteomes" id="UP000284006">
    <property type="component" value="Unassembled WGS sequence"/>
</dbReference>
<dbReference type="PANTHER" id="PTHR30203:SF24">
    <property type="entry name" value="BLR4935 PROTEIN"/>
    <property type="match status" value="1"/>
</dbReference>
<comment type="caution">
    <text evidence="3">The sequence shown here is derived from an EMBL/GenBank/DDBJ whole genome shotgun (WGS) entry which is preliminary data.</text>
</comment>
<dbReference type="OrthoDB" id="8554634at2"/>
<dbReference type="GO" id="GO:0015562">
    <property type="term" value="F:efflux transmembrane transporter activity"/>
    <property type="evidence" value="ECO:0007669"/>
    <property type="project" value="InterPro"/>
</dbReference>
<keyword evidence="4" id="KW-1185">Reference proteome</keyword>
<accession>A0A418Y8L5</accession>
<dbReference type="PROSITE" id="PS51257">
    <property type="entry name" value="PROKAR_LIPOPROTEIN"/>
    <property type="match status" value="1"/>
</dbReference>
<evidence type="ECO:0000313" key="4">
    <source>
        <dbReference type="Proteomes" id="UP000284006"/>
    </source>
</evidence>
<dbReference type="InterPro" id="IPR010131">
    <property type="entry name" value="MdtP/NodT-like"/>
</dbReference>
<dbReference type="Gene3D" id="1.20.1600.10">
    <property type="entry name" value="Outer membrane efflux proteins (OEP)"/>
    <property type="match status" value="1"/>
</dbReference>
<dbReference type="AlphaFoldDB" id="A0A418Y8L5"/>
<name>A0A418Y8L5_9BURK</name>
<dbReference type="SUPFAM" id="SSF56954">
    <property type="entry name" value="Outer membrane efflux proteins (OEP)"/>
    <property type="match status" value="1"/>
</dbReference>
<evidence type="ECO:0000256" key="2">
    <source>
        <dbReference type="SAM" id="SignalP"/>
    </source>
</evidence>
<gene>
    <name evidence="3" type="ORF">D3872_00265</name>
</gene>
<feature type="signal peptide" evidence="2">
    <location>
        <begin position="1"/>
        <end position="16"/>
    </location>
</feature>
<organism evidence="3 4">
    <name type="scientific">Massilia cavernae</name>
    <dbReference type="NCBI Taxonomy" id="2320864"/>
    <lineage>
        <taxon>Bacteria</taxon>
        <taxon>Pseudomonadati</taxon>
        <taxon>Pseudomonadota</taxon>
        <taxon>Betaproteobacteria</taxon>
        <taxon>Burkholderiales</taxon>
        <taxon>Oxalobacteraceae</taxon>
        <taxon>Telluria group</taxon>
        <taxon>Massilia</taxon>
    </lineage>
</organism>
<reference evidence="3 4" key="1">
    <citation type="submission" date="2018-09" db="EMBL/GenBank/DDBJ databases">
        <authorList>
            <person name="Zhu H."/>
        </authorList>
    </citation>
    <scope>NUCLEOTIDE SEQUENCE [LARGE SCALE GENOMIC DNA]</scope>
    <source>
        <strain evidence="3 4">K1S02-61</strain>
    </source>
</reference>
<sequence>MNTTKRLPFLRPVAMAAATLVLTGCASFSRDGGLDSVSALTTQRTGQAVQFSKSEADTSVADQKVSQLLSAPLSAETAVQVALLNNRGLQASLAELGVAEADLVQAGRMANPSFSFGRLAGGHDVEIERSVMFDIVGLLTIPLRSGIESRRFEIAKLQAASEAVRLASETRKAYFNAVAARQTALYMEQVRTSAEASAELAKRMAEVGNFSKLDQAREQAFYADATAQVARSRHNATVAREQLVRLMGVWGLQTGLALPDRLPDLPQSTTSENNIETLAMEQRLDVQVAKRDADMTARALGLSKATGVINVMHAGYVNSSKTGSPRENGYEIELELPIFDWGRSRVAKAQAIYMQSVHRTADAAIRARSEVREAYSAYRTSHDLAKHYRDEVVPLRKKISDEMLLRYNGMLIGVFELLADARTQVNSVNSAIEAQRDFWIAETELQAAVNGAGGGASKAMGTQASGEAAPAH</sequence>
<dbReference type="EMBL" id="QYUP01000003">
    <property type="protein sequence ID" value="RJG27912.1"/>
    <property type="molecule type" value="Genomic_DNA"/>
</dbReference>
<proteinExistence type="predicted"/>
<feature type="region of interest" description="Disordered" evidence="1">
    <location>
        <begin position="452"/>
        <end position="472"/>
    </location>
</feature>
<protein>
    <submittedName>
        <fullName evidence="3">TolC family protein</fullName>
    </submittedName>
</protein>